<keyword evidence="6 7" id="KW-0472">Membrane</keyword>
<sequence>MTTPAEKRATPRTWIGLAVLVLPMLLISIDGMVLMFGLPAITEELKPSGAEQLWMLDIYALMIAGLLITMSSIGDRIGRRRLLMIGAVGFVAASILGALATAPWMLILSRALLGVAGATIMPSTLSLIRNMFLDRAQRRGAMAVWAAMASVGAAGGPIVGGWIMEHFTWHVAFLMNIPVMVLLLILAPFFIPESRNPAPGRIDPFSVVLSLVGMIAVVYGIKTLAEGKSPWSGLAVLVAGLVLLVVFGRRQLRIPDPMINVRLFRVRAFSGAVIVDLVSVFALVGSLFALTQYLQLVVGLTPIQSALWLLPEAAVSATAGFIAAALVKRVPASVLVAVGAVVTAGGFALLLTLTPHTSPVVIAVSLCLVGLGAGVGLTLTNDIIMSSVRSENAGQAAAVSETAYELGTALGTAILGSVLLAFYRSGLADGAALGVPESALAAAEETLASALAIAAELPGTIGASLADLATGSFSQASAWTGGIGAVLMIGAAVFAGITLRGVSSAADLTEADAVDAGH</sequence>
<dbReference type="CDD" id="cd17321">
    <property type="entry name" value="MFS_MMR_MDR_like"/>
    <property type="match status" value="1"/>
</dbReference>
<feature type="transmembrane region" description="Helical" evidence="7">
    <location>
        <begin position="14"/>
        <end position="41"/>
    </location>
</feature>
<dbReference type="RefSeq" id="WP_310016682.1">
    <property type="nucleotide sequence ID" value="NZ_JAVDUM010000001.1"/>
</dbReference>
<feature type="transmembrane region" description="Helical" evidence="7">
    <location>
        <begin position="82"/>
        <end position="101"/>
    </location>
</feature>
<proteinExistence type="predicted"/>
<dbReference type="PROSITE" id="PS50850">
    <property type="entry name" value="MFS"/>
    <property type="match status" value="1"/>
</dbReference>
<dbReference type="Proteomes" id="UP001259347">
    <property type="component" value="Unassembled WGS sequence"/>
</dbReference>
<dbReference type="Pfam" id="PF07690">
    <property type="entry name" value="MFS_1"/>
    <property type="match status" value="1"/>
</dbReference>
<feature type="transmembrane region" description="Helical" evidence="7">
    <location>
        <begin position="140"/>
        <end position="163"/>
    </location>
</feature>
<dbReference type="PANTHER" id="PTHR42718:SF47">
    <property type="entry name" value="METHYL VIOLOGEN RESISTANCE PROTEIN SMVA"/>
    <property type="match status" value="1"/>
</dbReference>
<evidence type="ECO:0000259" key="8">
    <source>
        <dbReference type="PROSITE" id="PS50850"/>
    </source>
</evidence>
<dbReference type="InterPro" id="IPR036259">
    <property type="entry name" value="MFS_trans_sf"/>
</dbReference>
<feature type="transmembrane region" description="Helical" evidence="7">
    <location>
        <begin position="334"/>
        <end position="354"/>
    </location>
</feature>
<dbReference type="InterPro" id="IPR011701">
    <property type="entry name" value="MFS"/>
</dbReference>
<evidence type="ECO:0000256" key="5">
    <source>
        <dbReference type="ARBA" id="ARBA00022989"/>
    </source>
</evidence>
<feature type="transmembrane region" description="Helical" evidence="7">
    <location>
        <begin position="269"/>
        <end position="294"/>
    </location>
</feature>
<feature type="transmembrane region" description="Helical" evidence="7">
    <location>
        <begin position="204"/>
        <end position="225"/>
    </location>
</feature>
<feature type="transmembrane region" description="Helical" evidence="7">
    <location>
        <begin position="107"/>
        <end position="128"/>
    </location>
</feature>
<feature type="domain" description="Major facilitator superfamily (MFS) profile" evidence="8">
    <location>
        <begin position="16"/>
        <end position="461"/>
    </location>
</feature>
<evidence type="ECO:0000313" key="10">
    <source>
        <dbReference type="Proteomes" id="UP001259347"/>
    </source>
</evidence>
<evidence type="ECO:0000256" key="1">
    <source>
        <dbReference type="ARBA" id="ARBA00004651"/>
    </source>
</evidence>
<keyword evidence="4 7" id="KW-0812">Transmembrane</keyword>
<evidence type="ECO:0000256" key="6">
    <source>
        <dbReference type="ARBA" id="ARBA00023136"/>
    </source>
</evidence>
<reference evidence="9 10" key="1">
    <citation type="submission" date="2023-07" db="EMBL/GenBank/DDBJ databases">
        <title>Sorghum-associated microbial communities from plants grown in Nebraska, USA.</title>
        <authorList>
            <person name="Schachtman D."/>
        </authorList>
    </citation>
    <scope>NUCLEOTIDE SEQUENCE [LARGE SCALE GENOMIC DNA]</scope>
    <source>
        <strain evidence="9 10">2980</strain>
    </source>
</reference>
<dbReference type="Gene3D" id="1.20.1250.20">
    <property type="entry name" value="MFS general substrate transporter like domains"/>
    <property type="match status" value="1"/>
</dbReference>
<dbReference type="SUPFAM" id="SSF103473">
    <property type="entry name" value="MFS general substrate transporter"/>
    <property type="match status" value="1"/>
</dbReference>
<organism evidence="9 10">
    <name type="scientific">Microbacterium resistens</name>
    <dbReference type="NCBI Taxonomy" id="156977"/>
    <lineage>
        <taxon>Bacteria</taxon>
        <taxon>Bacillati</taxon>
        <taxon>Actinomycetota</taxon>
        <taxon>Actinomycetes</taxon>
        <taxon>Micrococcales</taxon>
        <taxon>Microbacteriaceae</taxon>
        <taxon>Microbacterium</taxon>
    </lineage>
</organism>
<feature type="transmembrane region" description="Helical" evidence="7">
    <location>
        <begin position="169"/>
        <end position="192"/>
    </location>
</feature>
<comment type="caution">
    <text evidence="9">The sequence shown here is derived from an EMBL/GenBank/DDBJ whole genome shotgun (WGS) entry which is preliminary data.</text>
</comment>
<accession>A0ABU1S7Q1</accession>
<dbReference type="InterPro" id="IPR020846">
    <property type="entry name" value="MFS_dom"/>
</dbReference>
<dbReference type="Gene3D" id="1.20.1720.10">
    <property type="entry name" value="Multidrug resistance protein D"/>
    <property type="match status" value="1"/>
</dbReference>
<evidence type="ECO:0000256" key="3">
    <source>
        <dbReference type="ARBA" id="ARBA00022475"/>
    </source>
</evidence>
<feature type="transmembrane region" description="Helical" evidence="7">
    <location>
        <begin position="402"/>
        <end position="423"/>
    </location>
</feature>
<feature type="transmembrane region" description="Helical" evidence="7">
    <location>
        <begin position="306"/>
        <end position="327"/>
    </location>
</feature>
<keyword evidence="2" id="KW-0813">Transport</keyword>
<feature type="transmembrane region" description="Helical" evidence="7">
    <location>
        <begin position="360"/>
        <end position="381"/>
    </location>
</feature>
<evidence type="ECO:0000256" key="4">
    <source>
        <dbReference type="ARBA" id="ARBA00022692"/>
    </source>
</evidence>
<dbReference type="PANTHER" id="PTHR42718">
    <property type="entry name" value="MAJOR FACILITATOR SUPERFAMILY MULTIDRUG TRANSPORTER MFSC"/>
    <property type="match status" value="1"/>
</dbReference>
<feature type="transmembrane region" description="Helical" evidence="7">
    <location>
        <begin position="53"/>
        <end position="70"/>
    </location>
</feature>
<evidence type="ECO:0000313" key="9">
    <source>
        <dbReference type="EMBL" id="MDR6865655.1"/>
    </source>
</evidence>
<feature type="transmembrane region" description="Helical" evidence="7">
    <location>
        <begin position="478"/>
        <end position="499"/>
    </location>
</feature>
<feature type="transmembrane region" description="Helical" evidence="7">
    <location>
        <begin position="231"/>
        <end position="248"/>
    </location>
</feature>
<evidence type="ECO:0000256" key="7">
    <source>
        <dbReference type="SAM" id="Phobius"/>
    </source>
</evidence>
<dbReference type="EMBL" id="JAVDUM010000001">
    <property type="protein sequence ID" value="MDR6865655.1"/>
    <property type="molecule type" value="Genomic_DNA"/>
</dbReference>
<gene>
    <name evidence="9" type="ORF">J2Y69_000237</name>
</gene>
<evidence type="ECO:0000256" key="2">
    <source>
        <dbReference type="ARBA" id="ARBA00022448"/>
    </source>
</evidence>
<name>A0ABU1S7Q1_9MICO</name>
<comment type="subcellular location">
    <subcellularLocation>
        <location evidence="1">Cell membrane</location>
        <topology evidence="1">Multi-pass membrane protein</topology>
    </subcellularLocation>
</comment>
<protein>
    <submittedName>
        <fullName evidence="9">DHA2 family multidrug resistance protein-like MFS transporter</fullName>
    </submittedName>
</protein>
<keyword evidence="3" id="KW-1003">Cell membrane</keyword>
<keyword evidence="5 7" id="KW-1133">Transmembrane helix</keyword>
<keyword evidence="10" id="KW-1185">Reference proteome</keyword>